<dbReference type="InterPro" id="IPR023115">
    <property type="entry name" value="TIF_IF2_dom3"/>
</dbReference>
<dbReference type="Proteomes" id="UP000885986">
    <property type="component" value="Unassembled WGS sequence"/>
</dbReference>
<evidence type="ECO:0000256" key="12">
    <source>
        <dbReference type="SAM" id="MobiDB-lite"/>
    </source>
</evidence>
<dbReference type="NCBIfam" id="TIGR00487">
    <property type="entry name" value="IF-2"/>
    <property type="match status" value="1"/>
</dbReference>
<keyword evidence="5 9" id="KW-0396">Initiation factor</keyword>
<dbReference type="FunFam" id="2.40.30.10:FF:000008">
    <property type="entry name" value="Translation initiation factor IF-2"/>
    <property type="match status" value="1"/>
</dbReference>
<dbReference type="AlphaFoldDB" id="A0A7C2TH24"/>
<protein>
    <recommendedName>
        <fullName evidence="3 9">Translation initiation factor IF-2</fullName>
    </recommendedName>
</protein>
<dbReference type="CDD" id="cd03692">
    <property type="entry name" value="mtIF2_IVc"/>
    <property type="match status" value="1"/>
</dbReference>
<dbReference type="Pfam" id="PF00009">
    <property type="entry name" value="GTP_EFTU"/>
    <property type="match status" value="1"/>
</dbReference>
<feature type="domain" description="Tr-type G" evidence="13">
    <location>
        <begin position="411"/>
        <end position="578"/>
    </location>
</feature>
<evidence type="ECO:0000256" key="8">
    <source>
        <dbReference type="ARBA" id="ARBA00023134"/>
    </source>
</evidence>
<comment type="function">
    <text evidence="9 10">One of the essential components for the initiation of protein synthesis. Protects formylmethionyl-tRNA from spontaneous hydrolysis and promotes its binding to the 30S ribosomal subunits. Also involved in the hydrolysis of GTP during the formation of the 70S ribosomal complex.</text>
</comment>
<feature type="binding site" evidence="9">
    <location>
        <begin position="520"/>
        <end position="523"/>
    </location>
    <ligand>
        <name>GTP</name>
        <dbReference type="ChEBI" id="CHEBI:37565"/>
    </ligand>
</feature>
<dbReference type="GO" id="GO:0003924">
    <property type="term" value="F:GTPase activity"/>
    <property type="evidence" value="ECO:0007669"/>
    <property type="project" value="UniProtKB-UniRule"/>
</dbReference>
<dbReference type="InterPro" id="IPR004161">
    <property type="entry name" value="EFTu-like_2"/>
</dbReference>
<dbReference type="PANTHER" id="PTHR43381">
    <property type="entry name" value="TRANSLATION INITIATION FACTOR IF-2-RELATED"/>
    <property type="match status" value="1"/>
</dbReference>
<dbReference type="PANTHER" id="PTHR43381:SF5">
    <property type="entry name" value="TR-TYPE G DOMAIN-CONTAINING PROTEIN"/>
    <property type="match status" value="1"/>
</dbReference>
<comment type="similarity">
    <text evidence="2 9 10">Belongs to the TRAFAC class translation factor GTPase superfamily. Classic translation factor GTPase family. IF-2 subfamily.</text>
</comment>
<organism evidence="14">
    <name type="scientific">Desulfurivibrio alkaliphilus</name>
    <dbReference type="NCBI Taxonomy" id="427923"/>
    <lineage>
        <taxon>Bacteria</taxon>
        <taxon>Pseudomonadati</taxon>
        <taxon>Thermodesulfobacteriota</taxon>
        <taxon>Desulfobulbia</taxon>
        <taxon>Desulfobulbales</taxon>
        <taxon>Desulfobulbaceae</taxon>
        <taxon>Desulfurivibrio</taxon>
    </lineage>
</organism>
<dbReference type="InterPro" id="IPR053905">
    <property type="entry name" value="EF-G-like_DII"/>
</dbReference>
<dbReference type="InterPro" id="IPR036925">
    <property type="entry name" value="TIF_IF2_dom3_sf"/>
</dbReference>
<comment type="caution">
    <text evidence="14">The sequence shown here is derived from an EMBL/GenBank/DDBJ whole genome shotgun (WGS) entry which is preliminary data.</text>
</comment>
<evidence type="ECO:0000256" key="7">
    <source>
        <dbReference type="ARBA" id="ARBA00022917"/>
    </source>
</evidence>
<dbReference type="Gene3D" id="3.40.50.10050">
    <property type="entry name" value="Translation initiation factor IF- 2, domain 3"/>
    <property type="match status" value="1"/>
</dbReference>
<dbReference type="FunFam" id="3.40.50.10050:FF:000001">
    <property type="entry name" value="Translation initiation factor IF-2"/>
    <property type="match status" value="1"/>
</dbReference>
<dbReference type="CDD" id="cd01887">
    <property type="entry name" value="IF2_eIF5B"/>
    <property type="match status" value="1"/>
</dbReference>
<keyword evidence="4 9" id="KW-0963">Cytoplasm</keyword>
<name>A0A7C2TH24_9BACT</name>
<evidence type="ECO:0000256" key="5">
    <source>
        <dbReference type="ARBA" id="ARBA00022540"/>
    </source>
</evidence>
<feature type="binding site" evidence="9">
    <location>
        <begin position="420"/>
        <end position="427"/>
    </location>
    <ligand>
        <name>GTP</name>
        <dbReference type="ChEBI" id="CHEBI:37565"/>
    </ligand>
</feature>
<dbReference type="PROSITE" id="PS01176">
    <property type="entry name" value="IF2"/>
    <property type="match status" value="1"/>
</dbReference>
<dbReference type="InterPro" id="IPR027417">
    <property type="entry name" value="P-loop_NTPase"/>
</dbReference>
<dbReference type="InterPro" id="IPR000795">
    <property type="entry name" value="T_Tr_GTP-bd_dom"/>
</dbReference>
<dbReference type="InterPro" id="IPR000178">
    <property type="entry name" value="TF_IF2_bacterial-like"/>
</dbReference>
<evidence type="ECO:0000256" key="10">
    <source>
        <dbReference type="RuleBase" id="RU000644"/>
    </source>
</evidence>
<dbReference type="PROSITE" id="PS51722">
    <property type="entry name" value="G_TR_2"/>
    <property type="match status" value="1"/>
</dbReference>
<dbReference type="InterPro" id="IPR044145">
    <property type="entry name" value="IF2_II"/>
</dbReference>
<sequence>MKKIRVYELAKEAGMENKALVARLQDEGYDVKSHSSSLEEHEAQAIRIKLGLVHVHTETQEKRIQEKGRTTIIRRRKSVVEELEPAPEAAAPAAEEPAEPEAVAASETTEAVAPVAPVAEETPAPEPEPSTPAVASAEESAASSAPVEADEAAAPVEPTAEQPAPSAQAEKGPEAGAPAEGEAAAAESPQPAARKGFARVIKRAAIEITPSVESRPAPRPRKVEKPKRPGAPGAPGAGAPGVVPGGEDAAAKKKGKRFVKFHPEPEKGVAKKGALGKRKRQGEVVVEDFDELGLVPAGVRLGRGGRGGGGRRVKQHAKQQPAAETKAIKKRITVHETITVGDLAHRMGAKANEVIAKLMGMGVMATVNQSMDIDTATLVATEFGYEVELGKTGEQSIINLEEQESGGEPVPRPPVVTVMGHVDHGKTSILDAIRKTDVAAGEAGGITQHIGAHYVRSPKGDLVFLDTPGHEAFTEMRSRGAQVTDIVVLVVAADDGVMDQTREAINHARAAEVPILVCVNKIDKENADPMRVKRELSDLGLMPEDWGGDAIYCETSAKQGIGISELLDSILLQAEILELKADPKRRARGHVVEAQLHKGRGPVATVLVQQGTLRVGDFFVAGQYSGKVRSLLNDKGEHIAEAGPATPVEIQGLSGVPQAGDEFVVVRDDKMAKSVSAERQLKVREQELASDSKISLENLFERLQEGEVKELMVVLRADVQGTLEAFTSSLEQLSTAAVKVRVLNSGTGTITESDVLLAAASEALIIGFNVRPNAKIQELAKQERVDMRFYDVIYHALEDIKQAMEGMLEPEFVEEVIGSAEVRQTFQVSKVGTIAGCYVTSGKAERNAKVRLLRDGVVVFTGQLSSLKRFKDDAKEVASGYECGLTLHNYNDIREGDVMEFFVMKEIKPEL</sequence>
<keyword evidence="7 9" id="KW-0648">Protein biosynthesis</keyword>
<feature type="binding site" evidence="9">
    <location>
        <begin position="466"/>
        <end position="470"/>
    </location>
    <ligand>
        <name>GTP</name>
        <dbReference type="ChEBI" id="CHEBI:37565"/>
    </ligand>
</feature>
<dbReference type="Pfam" id="PF22042">
    <property type="entry name" value="EF-G_D2"/>
    <property type="match status" value="1"/>
</dbReference>
<reference evidence="14" key="1">
    <citation type="journal article" date="2020" name="mSystems">
        <title>Genome- and Community-Level Interaction Insights into Carbon Utilization and Element Cycling Functions of Hydrothermarchaeota in Hydrothermal Sediment.</title>
        <authorList>
            <person name="Zhou Z."/>
            <person name="Liu Y."/>
            <person name="Xu W."/>
            <person name="Pan J."/>
            <person name="Luo Z.H."/>
            <person name="Li M."/>
        </authorList>
    </citation>
    <scope>NUCLEOTIDE SEQUENCE [LARGE SCALE GENOMIC DNA]</scope>
    <source>
        <strain evidence="14">SpSt-1224</strain>
    </source>
</reference>
<dbReference type="GO" id="GO:0005829">
    <property type="term" value="C:cytosol"/>
    <property type="evidence" value="ECO:0007669"/>
    <property type="project" value="TreeGrafter"/>
</dbReference>
<dbReference type="InterPro" id="IPR015760">
    <property type="entry name" value="TIF_IF2"/>
</dbReference>
<dbReference type="Gene3D" id="2.40.30.10">
    <property type="entry name" value="Translation factors"/>
    <property type="match status" value="2"/>
</dbReference>
<proteinExistence type="inferred from homology"/>
<dbReference type="Gene3D" id="3.40.50.300">
    <property type="entry name" value="P-loop containing nucleotide triphosphate hydrolases"/>
    <property type="match status" value="1"/>
</dbReference>
<comment type="subcellular location">
    <subcellularLocation>
        <location evidence="1 9 11">Cytoplasm</location>
    </subcellularLocation>
</comment>
<evidence type="ECO:0000256" key="3">
    <source>
        <dbReference type="ARBA" id="ARBA00020675"/>
    </source>
</evidence>
<dbReference type="Pfam" id="PF11987">
    <property type="entry name" value="IF-2"/>
    <property type="match status" value="1"/>
</dbReference>
<evidence type="ECO:0000256" key="6">
    <source>
        <dbReference type="ARBA" id="ARBA00022741"/>
    </source>
</evidence>
<dbReference type="FunFam" id="2.40.30.10:FF:000007">
    <property type="entry name" value="Translation initiation factor IF-2"/>
    <property type="match status" value="1"/>
</dbReference>
<dbReference type="Pfam" id="PF03144">
    <property type="entry name" value="GTP_EFTU_D2"/>
    <property type="match status" value="1"/>
</dbReference>
<accession>A0A7C2TH24</accession>
<dbReference type="InterPro" id="IPR006847">
    <property type="entry name" value="IF2_N"/>
</dbReference>
<keyword evidence="8 9" id="KW-0342">GTP-binding</keyword>
<dbReference type="GO" id="GO:0005525">
    <property type="term" value="F:GTP binding"/>
    <property type="evidence" value="ECO:0007669"/>
    <property type="project" value="UniProtKB-KW"/>
</dbReference>
<dbReference type="SUPFAM" id="SSF50447">
    <property type="entry name" value="Translation proteins"/>
    <property type="match status" value="2"/>
</dbReference>
<evidence type="ECO:0000256" key="2">
    <source>
        <dbReference type="ARBA" id="ARBA00007733"/>
    </source>
</evidence>
<dbReference type="CDD" id="cd03702">
    <property type="entry name" value="IF2_mtIF2_II"/>
    <property type="match status" value="1"/>
</dbReference>
<dbReference type="Pfam" id="PF04760">
    <property type="entry name" value="IF2_N"/>
    <property type="match status" value="2"/>
</dbReference>
<feature type="region of interest" description="Disordered" evidence="12">
    <location>
        <begin position="78"/>
        <end position="282"/>
    </location>
</feature>
<dbReference type="SUPFAM" id="SSF52540">
    <property type="entry name" value="P-loop containing nucleoside triphosphate hydrolases"/>
    <property type="match status" value="1"/>
</dbReference>
<dbReference type="InterPro" id="IPR005225">
    <property type="entry name" value="Small_GTP-bd"/>
</dbReference>
<dbReference type="NCBIfam" id="TIGR00231">
    <property type="entry name" value="small_GTP"/>
    <property type="match status" value="1"/>
</dbReference>
<evidence type="ECO:0000256" key="4">
    <source>
        <dbReference type="ARBA" id="ARBA00022490"/>
    </source>
</evidence>
<evidence type="ECO:0000256" key="1">
    <source>
        <dbReference type="ARBA" id="ARBA00004496"/>
    </source>
</evidence>
<dbReference type="Gene3D" id="1.10.10.2480">
    <property type="match status" value="1"/>
</dbReference>
<keyword evidence="6 9" id="KW-0547">Nucleotide-binding</keyword>
<feature type="compositionally biased region" description="Low complexity" evidence="12">
    <location>
        <begin position="131"/>
        <end position="193"/>
    </location>
</feature>
<gene>
    <name evidence="9" type="primary">infB</name>
    <name evidence="14" type="ORF">ENN98_02485</name>
</gene>
<dbReference type="EMBL" id="DSDS01000056">
    <property type="protein sequence ID" value="HET97567.1"/>
    <property type="molecule type" value="Genomic_DNA"/>
</dbReference>
<evidence type="ECO:0000256" key="11">
    <source>
        <dbReference type="RuleBase" id="RU000645"/>
    </source>
</evidence>
<dbReference type="InterPro" id="IPR009000">
    <property type="entry name" value="Transl_B-barrel_sf"/>
</dbReference>
<feature type="compositionally biased region" description="Low complexity" evidence="12">
    <location>
        <begin position="86"/>
        <end position="122"/>
    </location>
</feature>
<feature type="region of interest" description="Disordered" evidence="12">
    <location>
        <begin position="300"/>
        <end position="321"/>
    </location>
</feature>
<evidence type="ECO:0000313" key="14">
    <source>
        <dbReference type="EMBL" id="HET97567.1"/>
    </source>
</evidence>
<dbReference type="SUPFAM" id="SSF52156">
    <property type="entry name" value="Initiation factor IF2/eIF5b, domain 3"/>
    <property type="match status" value="1"/>
</dbReference>
<dbReference type="FunFam" id="3.40.50.300:FF:000019">
    <property type="entry name" value="Translation initiation factor IF-2"/>
    <property type="match status" value="1"/>
</dbReference>
<feature type="region of interest" description="G-domain" evidence="9">
    <location>
        <begin position="414"/>
        <end position="562"/>
    </location>
</feature>
<evidence type="ECO:0000259" key="13">
    <source>
        <dbReference type="PROSITE" id="PS51722"/>
    </source>
</evidence>
<dbReference type="GO" id="GO:0003743">
    <property type="term" value="F:translation initiation factor activity"/>
    <property type="evidence" value="ECO:0007669"/>
    <property type="project" value="UniProtKB-UniRule"/>
</dbReference>
<evidence type="ECO:0000256" key="9">
    <source>
        <dbReference type="HAMAP-Rule" id="MF_00100"/>
    </source>
</evidence>
<dbReference type="HAMAP" id="MF_00100_B">
    <property type="entry name" value="IF_2_B"/>
    <property type="match status" value="1"/>
</dbReference>